<sequence length="259" mass="27140">MLLQEKVAVITGGGRGIGRTIALAYARAGARLALAARSVTALEETRRMVSDLGGEAVVIPTDVSQATAVAALAQAVQEHFGRVDILVNNSGTAGPTAPLWEITPDAWEETFAVNVRGTFLCCRALLPLMIAQASGCIICIGSMTGKRPLFGRTPYAASKLALVGLARTLAWEVGPYGIRVNVISPGPVEGERIEQVIRKQAEVKGISLEEARATFLRDAPLGRLVTAEEVAAAAVFLASEQAASITGEDLNVSAGIVMY</sequence>
<name>A0A328V9L4_9CHLR</name>
<dbReference type="InterPro" id="IPR057326">
    <property type="entry name" value="KR_dom"/>
</dbReference>
<dbReference type="GO" id="GO:0030497">
    <property type="term" value="P:fatty acid elongation"/>
    <property type="evidence" value="ECO:0007669"/>
    <property type="project" value="TreeGrafter"/>
</dbReference>
<protein>
    <recommendedName>
        <fullName evidence="3">Ketoreductase domain-containing protein</fullName>
    </recommendedName>
</protein>
<dbReference type="PROSITE" id="PS00061">
    <property type="entry name" value="ADH_SHORT"/>
    <property type="match status" value="1"/>
</dbReference>
<proteinExistence type="inferred from homology"/>
<dbReference type="Gene3D" id="3.40.50.720">
    <property type="entry name" value="NAD(P)-binding Rossmann-like Domain"/>
    <property type="match status" value="1"/>
</dbReference>
<dbReference type="PRINTS" id="PR00080">
    <property type="entry name" value="SDRFAMILY"/>
</dbReference>
<dbReference type="SUPFAM" id="SSF51735">
    <property type="entry name" value="NAD(P)-binding Rossmann-fold domains"/>
    <property type="match status" value="1"/>
</dbReference>
<dbReference type="SMART" id="SM00822">
    <property type="entry name" value="PKS_KR"/>
    <property type="match status" value="1"/>
</dbReference>
<accession>A0A328V9L4</accession>
<keyword evidence="2" id="KW-0560">Oxidoreductase</keyword>
<evidence type="ECO:0000259" key="3">
    <source>
        <dbReference type="SMART" id="SM00822"/>
    </source>
</evidence>
<dbReference type="GO" id="GO:0016616">
    <property type="term" value="F:oxidoreductase activity, acting on the CH-OH group of donors, NAD or NADP as acceptor"/>
    <property type="evidence" value="ECO:0007669"/>
    <property type="project" value="TreeGrafter"/>
</dbReference>
<dbReference type="PANTHER" id="PTHR42760">
    <property type="entry name" value="SHORT-CHAIN DEHYDROGENASES/REDUCTASES FAMILY MEMBER"/>
    <property type="match status" value="1"/>
</dbReference>
<dbReference type="CDD" id="cd05233">
    <property type="entry name" value="SDR_c"/>
    <property type="match status" value="1"/>
</dbReference>
<gene>
    <name evidence="4" type="ORF">A4R35_02300</name>
</gene>
<dbReference type="Proteomes" id="UP000248706">
    <property type="component" value="Unassembled WGS sequence"/>
</dbReference>
<dbReference type="Pfam" id="PF13561">
    <property type="entry name" value="adh_short_C2"/>
    <property type="match status" value="1"/>
</dbReference>
<reference evidence="4 5" key="1">
    <citation type="submission" date="2016-08" db="EMBL/GenBank/DDBJ databases">
        <title>Analysis of Carbohydrate Active Enzymes in Thermogemmatispora T81 Reveals Carbohydrate Degradation Ability.</title>
        <authorList>
            <person name="Tomazini A."/>
            <person name="Lal S."/>
            <person name="Stott M."/>
            <person name="Henrissat B."/>
            <person name="Polikarpov I."/>
            <person name="Sparling R."/>
            <person name="Levin D.B."/>
        </authorList>
    </citation>
    <scope>NUCLEOTIDE SEQUENCE [LARGE SCALE GENOMIC DNA]</scope>
    <source>
        <strain evidence="4 5">T81</strain>
    </source>
</reference>
<dbReference type="PRINTS" id="PR00081">
    <property type="entry name" value="GDHRDH"/>
</dbReference>
<evidence type="ECO:0000256" key="1">
    <source>
        <dbReference type="ARBA" id="ARBA00006484"/>
    </source>
</evidence>
<evidence type="ECO:0000313" key="4">
    <source>
        <dbReference type="EMBL" id="RAQ94346.1"/>
    </source>
</evidence>
<dbReference type="AlphaFoldDB" id="A0A328V9L4"/>
<evidence type="ECO:0000313" key="5">
    <source>
        <dbReference type="Proteomes" id="UP000248706"/>
    </source>
</evidence>
<dbReference type="InterPro" id="IPR020904">
    <property type="entry name" value="Sc_DH/Rdtase_CS"/>
</dbReference>
<comment type="similarity">
    <text evidence="1">Belongs to the short-chain dehydrogenases/reductases (SDR) family.</text>
</comment>
<dbReference type="InterPro" id="IPR002347">
    <property type="entry name" value="SDR_fam"/>
</dbReference>
<evidence type="ECO:0000256" key="2">
    <source>
        <dbReference type="ARBA" id="ARBA00023002"/>
    </source>
</evidence>
<comment type="caution">
    <text evidence="4">The sequence shown here is derived from an EMBL/GenBank/DDBJ whole genome shotgun (WGS) entry which is preliminary data.</text>
</comment>
<dbReference type="NCBIfam" id="NF005559">
    <property type="entry name" value="PRK07231.1"/>
    <property type="match status" value="1"/>
</dbReference>
<keyword evidence="5" id="KW-1185">Reference proteome</keyword>
<dbReference type="NCBIfam" id="NF009466">
    <property type="entry name" value="PRK12826.1-2"/>
    <property type="match status" value="1"/>
</dbReference>
<dbReference type="PANTHER" id="PTHR42760:SF40">
    <property type="entry name" value="3-OXOACYL-[ACYL-CARRIER-PROTEIN] REDUCTASE, CHLOROPLASTIC"/>
    <property type="match status" value="1"/>
</dbReference>
<dbReference type="InterPro" id="IPR036291">
    <property type="entry name" value="NAD(P)-bd_dom_sf"/>
</dbReference>
<feature type="domain" description="Ketoreductase" evidence="3">
    <location>
        <begin position="6"/>
        <end position="186"/>
    </location>
</feature>
<dbReference type="OrthoDB" id="9803333at2"/>
<organism evidence="4 5">
    <name type="scientific">Thermogemmatispora tikiterensis</name>
    <dbReference type="NCBI Taxonomy" id="1825093"/>
    <lineage>
        <taxon>Bacteria</taxon>
        <taxon>Bacillati</taxon>
        <taxon>Chloroflexota</taxon>
        <taxon>Ktedonobacteria</taxon>
        <taxon>Thermogemmatisporales</taxon>
        <taxon>Thermogemmatisporaceae</taxon>
        <taxon>Thermogemmatispora</taxon>
    </lineage>
</organism>
<dbReference type="RefSeq" id="WP_112426171.1">
    <property type="nucleotide sequence ID" value="NZ_MCIF01000002.1"/>
</dbReference>
<dbReference type="FunFam" id="3.40.50.720:FF:000084">
    <property type="entry name" value="Short-chain dehydrogenase reductase"/>
    <property type="match status" value="1"/>
</dbReference>
<dbReference type="EMBL" id="MCIF01000002">
    <property type="protein sequence ID" value="RAQ94346.1"/>
    <property type="molecule type" value="Genomic_DNA"/>
</dbReference>